<keyword evidence="1" id="KW-0732">Signal</keyword>
<reference evidence="2" key="1">
    <citation type="submission" date="2023-03" db="EMBL/GenBank/DDBJ databases">
        <title>Massive genome expansion in bonnet fungi (Mycena s.s.) driven by repeated elements and novel gene families across ecological guilds.</title>
        <authorList>
            <consortium name="Lawrence Berkeley National Laboratory"/>
            <person name="Harder C.B."/>
            <person name="Miyauchi S."/>
            <person name="Viragh M."/>
            <person name="Kuo A."/>
            <person name="Thoen E."/>
            <person name="Andreopoulos B."/>
            <person name="Lu D."/>
            <person name="Skrede I."/>
            <person name="Drula E."/>
            <person name="Henrissat B."/>
            <person name="Morin E."/>
            <person name="Kohler A."/>
            <person name="Barry K."/>
            <person name="LaButti K."/>
            <person name="Morin E."/>
            <person name="Salamov A."/>
            <person name="Lipzen A."/>
            <person name="Mereny Z."/>
            <person name="Hegedus B."/>
            <person name="Baldrian P."/>
            <person name="Stursova M."/>
            <person name="Weitz H."/>
            <person name="Taylor A."/>
            <person name="Grigoriev I.V."/>
            <person name="Nagy L.G."/>
            <person name="Martin F."/>
            <person name="Kauserud H."/>
        </authorList>
    </citation>
    <scope>NUCLEOTIDE SEQUENCE</scope>
    <source>
        <strain evidence="2">9144</strain>
    </source>
</reference>
<accession>A0AAD6UWC9</accession>
<evidence type="ECO:0000313" key="3">
    <source>
        <dbReference type="Proteomes" id="UP001219525"/>
    </source>
</evidence>
<protein>
    <submittedName>
        <fullName evidence="2">Uncharacterized protein</fullName>
    </submittedName>
</protein>
<proteinExistence type="predicted"/>
<gene>
    <name evidence="2" type="ORF">GGX14DRAFT_473830</name>
</gene>
<organism evidence="2 3">
    <name type="scientific">Mycena pura</name>
    <dbReference type="NCBI Taxonomy" id="153505"/>
    <lineage>
        <taxon>Eukaryota</taxon>
        <taxon>Fungi</taxon>
        <taxon>Dikarya</taxon>
        <taxon>Basidiomycota</taxon>
        <taxon>Agaricomycotina</taxon>
        <taxon>Agaricomycetes</taxon>
        <taxon>Agaricomycetidae</taxon>
        <taxon>Agaricales</taxon>
        <taxon>Marasmiineae</taxon>
        <taxon>Mycenaceae</taxon>
        <taxon>Mycena</taxon>
    </lineage>
</organism>
<comment type="caution">
    <text evidence="2">The sequence shown here is derived from an EMBL/GenBank/DDBJ whole genome shotgun (WGS) entry which is preliminary data.</text>
</comment>
<dbReference type="EMBL" id="JARJCW010000085">
    <property type="protein sequence ID" value="KAJ7196244.1"/>
    <property type="molecule type" value="Genomic_DNA"/>
</dbReference>
<keyword evidence="3" id="KW-1185">Reference proteome</keyword>
<dbReference type="AlphaFoldDB" id="A0AAD6UWC9"/>
<feature type="non-terminal residue" evidence="2">
    <location>
        <position position="1"/>
    </location>
</feature>
<sequence>LRNLTKIAFLGTALALPAPATPSFPQVIAGAYELAQAIVAPSRLWANVATPTVPPFVPSAENLIVNTTVPQGERAHLGWTFPSMGYSPGTDVHDGSAINVTMYYTAPGNVERPIFGFFSGPRTGFCGFTAGSAGWAFLDSSVIGTYTGRWNVEFGQSTQPDAPVDPRSGCGPEPFNITTMEFVRTWEVVR</sequence>
<dbReference type="Proteomes" id="UP001219525">
    <property type="component" value="Unassembled WGS sequence"/>
</dbReference>
<name>A0AAD6UWC9_9AGAR</name>
<feature type="signal peptide" evidence="1">
    <location>
        <begin position="1"/>
        <end position="15"/>
    </location>
</feature>
<feature type="chain" id="PRO_5042220450" evidence="1">
    <location>
        <begin position="16"/>
        <end position="190"/>
    </location>
</feature>
<evidence type="ECO:0000256" key="1">
    <source>
        <dbReference type="SAM" id="SignalP"/>
    </source>
</evidence>
<feature type="non-terminal residue" evidence="2">
    <location>
        <position position="190"/>
    </location>
</feature>
<evidence type="ECO:0000313" key="2">
    <source>
        <dbReference type="EMBL" id="KAJ7196244.1"/>
    </source>
</evidence>